<evidence type="ECO:0000313" key="2">
    <source>
        <dbReference type="Proteomes" id="UP000182517"/>
    </source>
</evidence>
<organism evidence="1 2">
    <name type="scientific">Syntrophotalea acetylenivorans</name>
    <dbReference type="NCBI Taxonomy" id="1842532"/>
    <lineage>
        <taxon>Bacteria</taxon>
        <taxon>Pseudomonadati</taxon>
        <taxon>Thermodesulfobacteriota</taxon>
        <taxon>Desulfuromonadia</taxon>
        <taxon>Desulfuromonadales</taxon>
        <taxon>Syntrophotaleaceae</taxon>
        <taxon>Syntrophotalea</taxon>
    </lineage>
</organism>
<dbReference type="AlphaFoldDB" id="A0A1L3GM20"/>
<keyword evidence="2" id="KW-1185">Reference proteome</keyword>
<dbReference type="RefSeq" id="WP_072282948.1">
    <property type="nucleotide sequence ID" value="NZ_CP015519.1"/>
</dbReference>
<dbReference type="EMBL" id="CP015519">
    <property type="protein sequence ID" value="APG26987.1"/>
    <property type="molecule type" value="Genomic_DNA"/>
</dbReference>
<dbReference type="STRING" id="1842532.A7E78_03545"/>
<gene>
    <name evidence="1" type="ORF">A7E78_03545</name>
</gene>
<evidence type="ECO:0000313" key="1">
    <source>
        <dbReference type="EMBL" id="APG26987.1"/>
    </source>
</evidence>
<name>A0A1L3GM20_9BACT</name>
<proteinExistence type="predicted"/>
<dbReference type="OrthoDB" id="5387588at2"/>
<sequence length="77" mass="8732">MIFRNKCKACDYWTVFDLQVNGDTAVKTCTHCQDSTEIVWDTKAETLISDGEKDIRALEGHFPALAGLKNRGDHVRF</sequence>
<reference evidence="1 2" key="1">
    <citation type="journal article" date="2017" name="Genome Announc.">
        <title>Complete Genome Sequences of Two Acetylene-Fermenting Pelobacter acetylenicus Strains.</title>
        <authorList>
            <person name="Sutton J.M."/>
            <person name="Baesman S.M."/>
            <person name="Fierst J.L."/>
            <person name="Poret-Peterson A.T."/>
            <person name="Oremland R.S."/>
            <person name="Dunlap D.S."/>
            <person name="Akob D.M."/>
        </authorList>
    </citation>
    <scope>NUCLEOTIDE SEQUENCE [LARGE SCALE GENOMIC DNA]</scope>
    <source>
        <strain evidence="1 2">SFB93</strain>
    </source>
</reference>
<dbReference type="KEGG" id="pef:A7E78_03545"/>
<accession>A0A1L3GM20</accession>
<protein>
    <submittedName>
        <fullName evidence="1">Uncharacterized protein</fullName>
    </submittedName>
</protein>
<dbReference type="Proteomes" id="UP000182517">
    <property type="component" value="Chromosome"/>
</dbReference>